<evidence type="ECO:0000313" key="2">
    <source>
        <dbReference type="Proteomes" id="UP000319383"/>
    </source>
</evidence>
<accession>A0A517ZH20</accession>
<dbReference type="InterPro" id="IPR036515">
    <property type="entry name" value="Transposase_17_sf"/>
</dbReference>
<dbReference type="AlphaFoldDB" id="A0A517ZH20"/>
<dbReference type="RefSeq" id="WP_145373771.1">
    <property type="nucleotide sequence ID" value="NZ_CP036276.1"/>
</dbReference>
<evidence type="ECO:0000313" key="1">
    <source>
        <dbReference type="EMBL" id="QDU41775.1"/>
    </source>
</evidence>
<name>A0A517ZH20_9PLAN</name>
<sequence>MPQDVLATMVTTTSYGTWLPGDLRGYVEDKRILPHEPRLLQYSKQLLSRTPVFFDADEQSQLFEALIAAGDEFGYVVTDVSVDTWHLHWICAHGFDAVATMIGRLKNRMRQRLARGRIWTAGYCHRCLFTDAEIDIARAYILRHHGCRWVAGRCPPAKPGAEGRTR</sequence>
<keyword evidence="2" id="KW-1185">Reference proteome</keyword>
<protein>
    <recommendedName>
        <fullName evidence="3">Transposase IS200-like domain-containing protein</fullName>
    </recommendedName>
</protein>
<proteinExistence type="predicted"/>
<dbReference type="GO" id="GO:0004803">
    <property type="term" value="F:transposase activity"/>
    <property type="evidence" value="ECO:0007669"/>
    <property type="project" value="InterPro"/>
</dbReference>
<dbReference type="EMBL" id="CP036276">
    <property type="protein sequence ID" value="QDU41775.1"/>
    <property type="molecule type" value="Genomic_DNA"/>
</dbReference>
<reference evidence="1 2" key="1">
    <citation type="submission" date="2019-02" db="EMBL/GenBank/DDBJ databases">
        <title>Deep-cultivation of Planctomycetes and their phenomic and genomic characterization uncovers novel biology.</title>
        <authorList>
            <person name="Wiegand S."/>
            <person name="Jogler M."/>
            <person name="Boedeker C."/>
            <person name="Pinto D."/>
            <person name="Vollmers J."/>
            <person name="Rivas-Marin E."/>
            <person name="Kohn T."/>
            <person name="Peeters S.H."/>
            <person name="Heuer A."/>
            <person name="Rast P."/>
            <person name="Oberbeckmann S."/>
            <person name="Bunk B."/>
            <person name="Jeske O."/>
            <person name="Meyerdierks A."/>
            <person name="Storesund J.E."/>
            <person name="Kallscheuer N."/>
            <person name="Luecker S."/>
            <person name="Lage O.M."/>
            <person name="Pohl T."/>
            <person name="Merkel B.J."/>
            <person name="Hornburger P."/>
            <person name="Mueller R.-W."/>
            <person name="Bruemmer F."/>
            <person name="Labrenz M."/>
            <person name="Spormann A.M."/>
            <person name="Op den Camp H."/>
            <person name="Overmann J."/>
            <person name="Amann R."/>
            <person name="Jetten M.S.M."/>
            <person name="Mascher T."/>
            <person name="Medema M.H."/>
            <person name="Devos D.P."/>
            <person name="Kaster A.-K."/>
            <person name="Ovreas L."/>
            <person name="Rohde M."/>
            <person name="Galperin M.Y."/>
            <person name="Jogler C."/>
        </authorList>
    </citation>
    <scope>NUCLEOTIDE SEQUENCE [LARGE SCALE GENOMIC DNA]</scope>
    <source>
        <strain evidence="1 2">Mal52</strain>
    </source>
</reference>
<dbReference type="GO" id="GO:0003677">
    <property type="term" value="F:DNA binding"/>
    <property type="evidence" value="ECO:0007669"/>
    <property type="project" value="InterPro"/>
</dbReference>
<dbReference type="Gene3D" id="3.30.70.1290">
    <property type="entry name" value="Transposase IS200-like"/>
    <property type="match status" value="1"/>
</dbReference>
<gene>
    <name evidence="1" type="ORF">Mal52_02290</name>
</gene>
<dbReference type="GO" id="GO:0006313">
    <property type="term" value="P:DNA transposition"/>
    <property type="evidence" value="ECO:0007669"/>
    <property type="project" value="InterPro"/>
</dbReference>
<evidence type="ECO:0008006" key="3">
    <source>
        <dbReference type="Google" id="ProtNLM"/>
    </source>
</evidence>
<dbReference type="KEGG" id="sdyn:Mal52_02290"/>
<organism evidence="1 2">
    <name type="scientific">Symmachiella dynata</name>
    <dbReference type="NCBI Taxonomy" id="2527995"/>
    <lineage>
        <taxon>Bacteria</taxon>
        <taxon>Pseudomonadati</taxon>
        <taxon>Planctomycetota</taxon>
        <taxon>Planctomycetia</taxon>
        <taxon>Planctomycetales</taxon>
        <taxon>Planctomycetaceae</taxon>
        <taxon>Symmachiella</taxon>
    </lineage>
</organism>
<dbReference type="Proteomes" id="UP000319383">
    <property type="component" value="Chromosome"/>
</dbReference>
<dbReference type="SUPFAM" id="SSF143422">
    <property type="entry name" value="Transposase IS200-like"/>
    <property type="match status" value="1"/>
</dbReference>